<dbReference type="SUPFAM" id="SSF48695">
    <property type="entry name" value="Multiheme cytochromes"/>
    <property type="match status" value="1"/>
</dbReference>
<keyword evidence="1 4" id="KW-0479">Metal-binding</keyword>
<feature type="domain" description="Cytochrome c" evidence="5">
    <location>
        <begin position="9"/>
        <end position="136"/>
    </location>
</feature>
<keyword evidence="3 4" id="KW-0408">Iron</keyword>
<dbReference type="GO" id="GO:0046872">
    <property type="term" value="F:metal ion binding"/>
    <property type="evidence" value="ECO:0007669"/>
    <property type="project" value="UniProtKB-KW"/>
</dbReference>
<dbReference type="PROSITE" id="PS51007">
    <property type="entry name" value="CYTC"/>
    <property type="match status" value="1"/>
</dbReference>
<protein>
    <recommendedName>
        <fullName evidence="5">Cytochrome c domain-containing protein</fullName>
    </recommendedName>
</protein>
<name>A0A7V5PMY1_CALAY</name>
<dbReference type="Gene3D" id="1.10.1130.10">
    <property type="entry name" value="Flavocytochrome C3, Chain A"/>
    <property type="match status" value="1"/>
</dbReference>
<gene>
    <name evidence="6" type="ORF">ENJ89_02470</name>
</gene>
<dbReference type="Pfam" id="PF13435">
    <property type="entry name" value="Cytochrome_C554"/>
    <property type="match status" value="1"/>
</dbReference>
<organism evidence="6">
    <name type="scientific">Caldithrix abyssi</name>
    <dbReference type="NCBI Taxonomy" id="187145"/>
    <lineage>
        <taxon>Bacteria</taxon>
        <taxon>Pseudomonadati</taxon>
        <taxon>Calditrichota</taxon>
        <taxon>Calditrichia</taxon>
        <taxon>Calditrichales</taxon>
        <taxon>Calditrichaceae</taxon>
        <taxon>Caldithrix</taxon>
    </lineage>
</organism>
<dbReference type="Proteomes" id="UP000886124">
    <property type="component" value="Unassembled WGS sequence"/>
</dbReference>
<evidence type="ECO:0000256" key="2">
    <source>
        <dbReference type="ARBA" id="ARBA00022729"/>
    </source>
</evidence>
<dbReference type="InterPro" id="IPR051829">
    <property type="entry name" value="Multiheme_Cytochr_ET"/>
</dbReference>
<evidence type="ECO:0000259" key="5">
    <source>
        <dbReference type="PROSITE" id="PS51007"/>
    </source>
</evidence>
<keyword evidence="2" id="KW-0732">Signal</keyword>
<sequence>LLFFVAMSFTAQAGDFKYVGVKKCKTCHNTKKIGKQYDIWKKGPHANALKSLSSKKALEYAKKNGIADPAKDAKCLNCHSTYATVDKKLIDPKGKLTVEEGVSCESCHGPGSKYKKMSIMKDHEKSLANGLILPTEQVCKTCHNDKNPFHKPFNFKEYAAKIAHPIPKKK</sequence>
<accession>A0A7V5PMY1</accession>
<dbReference type="GO" id="GO:0009055">
    <property type="term" value="F:electron transfer activity"/>
    <property type="evidence" value="ECO:0007669"/>
    <property type="project" value="InterPro"/>
</dbReference>
<dbReference type="PANTHER" id="PTHR35038:SF8">
    <property type="entry name" value="C-TYPE POLYHEME CYTOCHROME OMCC"/>
    <property type="match status" value="1"/>
</dbReference>
<proteinExistence type="predicted"/>
<dbReference type="InterPro" id="IPR023155">
    <property type="entry name" value="Cyt_c-552/4"/>
</dbReference>
<comment type="caution">
    <text evidence="6">The sequence shown here is derived from an EMBL/GenBank/DDBJ whole genome shotgun (WGS) entry which is preliminary data.</text>
</comment>
<dbReference type="GO" id="GO:0020037">
    <property type="term" value="F:heme binding"/>
    <property type="evidence" value="ECO:0007669"/>
    <property type="project" value="InterPro"/>
</dbReference>
<dbReference type="InterPro" id="IPR009056">
    <property type="entry name" value="Cyt_c-like_dom"/>
</dbReference>
<dbReference type="AlphaFoldDB" id="A0A7V5PMY1"/>
<evidence type="ECO:0000256" key="1">
    <source>
        <dbReference type="ARBA" id="ARBA00022723"/>
    </source>
</evidence>
<dbReference type="PANTHER" id="PTHR35038">
    <property type="entry name" value="DISSIMILATORY SULFITE REDUCTASE SIRA"/>
    <property type="match status" value="1"/>
</dbReference>
<reference evidence="6" key="1">
    <citation type="journal article" date="2020" name="mSystems">
        <title>Genome- and Community-Level Interaction Insights into Carbon Utilization and Element Cycling Functions of Hydrothermarchaeota in Hydrothermal Sediment.</title>
        <authorList>
            <person name="Zhou Z."/>
            <person name="Liu Y."/>
            <person name="Xu W."/>
            <person name="Pan J."/>
            <person name="Luo Z.H."/>
            <person name="Li M."/>
        </authorList>
    </citation>
    <scope>NUCLEOTIDE SEQUENCE [LARGE SCALE GENOMIC DNA]</scope>
    <source>
        <strain evidence="6">HyVt-527</strain>
    </source>
</reference>
<keyword evidence="4" id="KW-0349">Heme</keyword>
<dbReference type="InterPro" id="IPR036280">
    <property type="entry name" value="Multihaem_cyt_sf"/>
</dbReference>
<evidence type="ECO:0000256" key="3">
    <source>
        <dbReference type="ARBA" id="ARBA00023004"/>
    </source>
</evidence>
<feature type="non-terminal residue" evidence="6">
    <location>
        <position position="1"/>
    </location>
</feature>
<evidence type="ECO:0000313" key="6">
    <source>
        <dbReference type="EMBL" id="HHJ52036.1"/>
    </source>
</evidence>
<evidence type="ECO:0000256" key="4">
    <source>
        <dbReference type="PROSITE-ProRule" id="PRU00433"/>
    </source>
</evidence>
<dbReference type="EMBL" id="DROD01000178">
    <property type="protein sequence ID" value="HHJ52036.1"/>
    <property type="molecule type" value="Genomic_DNA"/>
</dbReference>